<evidence type="ECO:0000256" key="5">
    <source>
        <dbReference type="ARBA" id="ARBA00022806"/>
    </source>
</evidence>
<feature type="compositionally biased region" description="Acidic residues" evidence="8">
    <location>
        <begin position="529"/>
        <end position="543"/>
    </location>
</feature>
<dbReference type="GO" id="GO:0003723">
    <property type="term" value="F:RNA binding"/>
    <property type="evidence" value="ECO:0007669"/>
    <property type="project" value="TreeGrafter"/>
</dbReference>
<reference evidence="11 12" key="1">
    <citation type="submission" date="2012-08" db="EMBL/GenBank/DDBJ databases">
        <title>Oryza genome evolution.</title>
        <authorList>
            <person name="Wing R.A."/>
        </authorList>
    </citation>
    <scope>NUCLEOTIDE SEQUENCE</scope>
</reference>
<proteinExistence type="inferred from homology"/>
<dbReference type="GO" id="GO:0005524">
    <property type="term" value="F:ATP binding"/>
    <property type="evidence" value="ECO:0007669"/>
    <property type="project" value="UniProtKB-KW"/>
</dbReference>
<dbReference type="GO" id="GO:0003724">
    <property type="term" value="F:RNA helicase activity"/>
    <property type="evidence" value="ECO:0007669"/>
    <property type="project" value="UniProtKB-EC"/>
</dbReference>
<feature type="region of interest" description="Disordered" evidence="8">
    <location>
        <begin position="511"/>
        <end position="543"/>
    </location>
</feature>
<dbReference type="SMART" id="SM00487">
    <property type="entry name" value="DEXDc"/>
    <property type="match status" value="1"/>
</dbReference>
<evidence type="ECO:0000256" key="6">
    <source>
        <dbReference type="ARBA" id="ARBA00022840"/>
    </source>
</evidence>
<dbReference type="Pfam" id="PF23362">
    <property type="entry name" value="DHX37_C"/>
    <property type="match status" value="1"/>
</dbReference>
<feature type="compositionally biased region" description="Acidic residues" evidence="8">
    <location>
        <begin position="570"/>
        <end position="585"/>
    </location>
</feature>
<dbReference type="FunFam" id="3.40.50.300:FF:000637">
    <property type="entry name" value="ATP-dependent RNA helicase DHX37/DHR1"/>
    <property type="match status" value="1"/>
</dbReference>
<dbReference type="InterPro" id="IPR027417">
    <property type="entry name" value="P-loop_NTPase"/>
</dbReference>
<feature type="region of interest" description="Disordered" evidence="8">
    <location>
        <begin position="892"/>
        <end position="915"/>
    </location>
</feature>
<dbReference type="eggNOG" id="KOG0926">
    <property type="taxonomic scope" value="Eukaryota"/>
</dbReference>
<evidence type="ECO:0000256" key="8">
    <source>
        <dbReference type="SAM" id="MobiDB-lite"/>
    </source>
</evidence>
<evidence type="ECO:0000256" key="3">
    <source>
        <dbReference type="ARBA" id="ARBA00022741"/>
    </source>
</evidence>
<dbReference type="PROSITE" id="PS00690">
    <property type="entry name" value="DEAH_ATP_HELICASE"/>
    <property type="match status" value="1"/>
</dbReference>
<feature type="compositionally biased region" description="Basic and acidic residues" evidence="8">
    <location>
        <begin position="894"/>
        <end position="910"/>
    </location>
</feature>
<dbReference type="Gene3D" id="3.40.50.300">
    <property type="entry name" value="P-loop containing nucleotide triphosphate hydrolases"/>
    <property type="match status" value="4"/>
</dbReference>
<evidence type="ECO:0000256" key="2">
    <source>
        <dbReference type="ARBA" id="ARBA00012552"/>
    </source>
</evidence>
<dbReference type="GO" id="GO:0000462">
    <property type="term" value="P:maturation of SSU-rRNA from tricistronic rRNA transcript (SSU-rRNA, 5.8S rRNA, LSU-rRNA)"/>
    <property type="evidence" value="ECO:0007669"/>
    <property type="project" value="TreeGrafter"/>
</dbReference>
<keyword evidence="6" id="KW-0067">ATP-binding</keyword>
<accession>A0A0D9VKR8</accession>
<dbReference type="PROSITE" id="PS51194">
    <property type="entry name" value="HELICASE_CTER"/>
    <property type="match status" value="1"/>
</dbReference>
<dbReference type="PANTHER" id="PTHR18934">
    <property type="entry name" value="ATP-DEPENDENT RNA HELICASE"/>
    <property type="match status" value="1"/>
</dbReference>
<keyword evidence="3" id="KW-0547">Nucleotide-binding</keyword>
<dbReference type="GO" id="GO:0016787">
    <property type="term" value="F:hydrolase activity"/>
    <property type="evidence" value="ECO:0007669"/>
    <property type="project" value="UniProtKB-KW"/>
</dbReference>
<dbReference type="Pfam" id="PF00271">
    <property type="entry name" value="Helicase_C"/>
    <property type="match status" value="1"/>
</dbReference>
<dbReference type="GO" id="GO:0005730">
    <property type="term" value="C:nucleolus"/>
    <property type="evidence" value="ECO:0007669"/>
    <property type="project" value="TreeGrafter"/>
</dbReference>
<evidence type="ECO:0000256" key="7">
    <source>
        <dbReference type="ARBA" id="ARBA00047984"/>
    </source>
</evidence>
<reference evidence="12" key="2">
    <citation type="submission" date="2013-12" db="EMBL/GenBank/DDBJ databases">
        <authorList>
            <person name="Yu Y."/>
            <person name="Lee S."/>
            <person name="de Baynast K."/>
            <person name="Wissotski M."/>
            <person name="Liu L."/>
            <person name="Talag J."/>
            <person name="Goicoechea J."/>
            <person name="Angelova A."/>
            <person name="Jetty R."/>
            <person name="Kudrna D."/>
            <person name="Golser W."/>
            <person name="Rivera L."/>
            <person name="Zhang J."/>
            <person name="Wing R."/>
        </authorList>
    </citation>
    <scope>NUCLEOTIDE SEQUENCE</scope>
</reference>
<dbReference type="InterPro" id="IPR056371">
    <property type="entry name" value="DHX37-like_C"/>
</dbReference>
<dbReference type="InterPro" id="IPR002464">
    <property type="entry name" value="DNA/RNA_helicase_DEAH_CS"/>
</dbReference>
<dbReference type="FunFam" id="1.20.120.1080:FF:000021">
    <property type="entry name" value="ATP-dependent RNA helicase DEAH13"/>
    <property type="match status" value="1"/>
</dbReference>
<comment type="catalytic activity">
    <reaction evidence="7">
        <text>ATP + H2O = ADP + phosphate + H(+)</text>
        <dbReference type="Rhea" id="RHEA:13065"/>
        <dbReference type="ChEBI" id="CHEBI:15377"/>
        <dbReference type="ChEBI" id="CHEBI:15378"/>
        <dbReference type="ChEBI" id="CHEBI:30616"/>
        <dbReference type="ChEBI" id="CHEBI:43474"/>
        <dbReference type="ChEBI" id="CHEBI:456216"/>
        <dbReference type="EC" id="3.6.4.13"/>
    </reaction>
</comment>
<dbReference type="SMART" id="SM00490">
    <property type="entry name" value="HELICc"/>
    <property type="match status" value="1"/>
</dbReference>
<dbReference type="EnsemblPlants" id="LPERR02G25980.1">
    <property type="protein sequence ID" value="LPERR02G25980.1"/>
    <property type="gene ID" value="LPERR02G25980"/>
</dbReference>
<dbReference type="SUPFAM" id="SSF52540">
    <property type="entry name" value="P-loop containing nucleoside triphosphate hydrolases"/>
    <property type="match status" value="1"/>
</dbReference>
<dbReference type="CDD" id="cd18791">
    <property type="entry name" value="SF2_C_RHA"/>
    <property type="match status" value="1"/>
</dbReference>
<evidence type="ECO:0000256" key="4">
    <source>
        <dbReference type="ARBA" id="ARBA00022801"/>
    </source>
</evidence>
<comment type="similarity">
    <text evidence="1">Belongs to the DEAD box helicase family. DEAH subfamily.</text>
</comment>
<feature type="region of interest" description="Disordered" evidence="8">
    <location>
        <begin position="1"/>
        <end position="45"/>
    </location>
</feature>
<dbReference type="InterPro" id="IPR007502">
    <property type="entry name" value="Helicase-assoc_dom"/>
</dbReference>
<dbReference type="EC" id="3.6.4.13" evidence="2"/>
<sequence length="1285" mass="144989">MEVEDSNALILPCKRKNKAQGKAKDVKKIKEDPKMSKSKQKKLQKLEEEKQKKMLQAKSLEILRKNKIPDDAYSLLHASGTIGQAETLKEKRRHAVQLSKAGLDVPEEYSLFKKGGNLKVSESSDTSEEVCPQNFVDSAKSKDAHRKYNNDTNNYPMKPVECKAIKDIGLINQEVKTEGAVDVPNMLANQTIESCIPSHSSREIDLQDQEPGQEEGTVQECFNPPIVVPVSRPHEVEKTRRDLPIIMMEQEIMEAIYENSIVILCGETGCGKTTQVPQFLYEAGFGTSNRADRKGMIGITQPRRVAVLATARRVSYELGLKLGKEKMHLKENIGGNDCRYCKFPLFPGQDNWPDKGDFMLKRYSVIILDEAHERSLNTDILIGMLSRIIKIRKNLYTEQQKNIRRGLIIDPEDMVSQLKVVLMSATLQLKEFISNRRLFDVIPPAIKVPVRQFPVTVHFSKRTHDDYLGQAYKKVMSIHKKLPPGGILVFVTGQREVEYLCKKLQRTSKQQTVKKTEKVEENGNGTSPELEENEISEAYDIDRDETEHQDDMFSSYNEDECNAGPSVDSSDIEMEPETDSDSEDYDSVAYETTEEDGPVLAFLKGSEGSSVLKASFKAISRVSGEPENVDVSNNVTILEESSPSIHCVSKCAEPRSVSLGKLRVLPLYAMLSASQQLRVFQDIPDGERLVVVATNVAETSLTIPGIKYVVDTGKQKVKNYNHSTGMASYEIQWISKASASQRSGRAGRTGPGHCYRLYSAAAYGKDELFPEFSEPEIKKIPVDGVVLMLKFMGIDKVANFPFPTPPDKESLGEAEHCLKVLEALDSEDKPTPMGKAMAQYPMSPRHSRLLLTVIKILKSQRGFSRSNFILGYAAAAAAALSFTNPFLMQNELSGESKEDKSEPEDRDRQERKRQKKLKALVREAHAKFSNPSSDALTISRALQLFELSENPVEFCTANSLHLKTMEEMSKLRKQLLRLIFHHSKLCEEFSWKFGGFEDVEEAWKYESDKKPMQLNEEELLGQGICAGWADRVAKRVRVSGSSKDDKKVRAVHYQSCALNDTIYLHRSSSVAQIAPEFVVYSELLHTKRSYMHGVTSVKPGWILKYASSLCTFSAPLVDPKPYYDPKKDQVYCYVSPNFSRHNWQLPLHSLPIKDGTCRLQVFACALLKGDVLPCLKVIQKFLALSPSVLLGPVSQRRVGDLLDRMKIDKSKNMMKIGSKLIDSRAALRAAWNVDPDFLYPEIKAWIQDRFHSQFGAIWEQMHQEVVLQCDELFPKRYKKAKGNRF</sequence>
<evidence type="ECO:0000259" key="10">
    <source>
        <dbReference type="PROSITE" id="PS51194"/>
    </source>
</evidence>
<feature type="region of interest" description="Disordered" evidence="8">
    <location>
        <begin position="555"/>
        <end position="585"/>
    </location>
</feature>
<feature type="compositionally biased region" description="Basic and acidic residues" evidence="8">
    <location>
        <begin position="22"/>
        <end position="35"/>
    </location>
</feature>
<keyword evidence="4" id="KW-0378">Hydrolase</keyword>
<feature type="domain" description="Helicase ATP-binding" evidence="9">
    <location>
        <begin position="253"/>
        <end position="445"/>
    </location>
</feature>
<dbReference type="Pfam" id="PF21010">
    <property type="entry name" value="HA2_C"/>
    <property type="match status" value="1"/>
</dbReference>
<feature type="domain" description="Helicase C-terminal" evidence="10">
    <location>
        <begin position="584"/>
        <end position="793"/>
    </location>
</feature>
<dbReference type="FunFam" id="3.40.50.300:FF:001764">
    <property type="entry name" value="ATP-dependent RNA helicase DEAH13"/>
    <property type="match status" value="1"/>
</dbReference>
<dbReference type="InterPro" id="IPR014001">
    <property type="entry name" value="Helicase_ATP-bd"/>
</dbReference>
<dbReference type="HOGENOM" id="CLU_001832_0_0_1"/>
<dbReference type="SMART" id="SM00847">
    <property type="entry name" value="HA2"/>
    <property type="match status" value="1"/>
</dbReference>
<dbReference type="PROSITE" id="PS51192">
    <property type="entry name" value="HELICASE_ATP_BIND_1"/>
    <property type="match status" value="1"/>
</dbReference>
<evidence type="ECO:0000256" key="1">
    <source>
        <dbReference type="ARBA" id="ARBA00008792"/>
    </source>
</evidence>
<dbReference type="InterPro" id="IPR001650">
    <property type="entry name" value="Helicase_C-like"/>
</dbReference>
<keyword evidence="12" id="KW-1185">Reference proteome</keyword>
<keyword evidence="5" id="KW-0347">Helicase</keyword>
<name>A0A0D9VKR8_9ORYZ</name>
<protein>
    <recommendedName>
        <fullName evidence="2">RNA helicase</fullName>
        <ecNumber evidence="2">3.6.4.13</ecNumber>
    </recommendedName>
</protein>
<dbReference type="STRING" id="77586.A0A0D9VKR8"/>
<dbReference type="PANTHER" id="PTHR18934:SF99">
    <property type="entry name" value="ATP-DEPENDENT RNA HELICASE DHX37-RELATED"/>
    <property type="match status" value="1"/>
</dbReference>
<evidence type="ECO:0000313" key="12">
    <source>
        <dbReference type="Proteomes" id="UP000032180"/>
    </source>
</evidence>
<dbReference type="Pfam" id="PF07717">
    <property type="entry name" value="OB_NTP_bind"/>
    <property type="match status" value="1"/>
</dbReference>
<dbReference type="Gene3D" id="1.20.120.1080">
    <property type="match status" value="1"/>
</dbReference>
<evidence type="ECO:0000259" key="9">
    <source>
        <dbReference type="PROSITE" id="PS51192"/>
    </source>
</evidence>
<evidence type="ECO:0000313" key="11">
    <source>
        <dbReference type="EnsemblPlants" id="LPERR02G25980.1"/>
    </source>
</evidence>
<organism evidence="11 12">
    <name type="scientific">Leersia perrieri</name>
    <dbReference type="NCBI Taxonomy" id="77586"/>
    <lineage>
        <taxon>Eukaryota</taxon>
        <taxon>Viridiplantae</taxon>
        <taxon>Streptophyta</taxon>
        <taxon>Embryophyta</taxon>
        <taxon>Tracheophyta</taxon>
        <taxon>Spermatophyta</taxon>
        <taxon>Magnoliopsida</taxon>
        <taxon>Liliopsida</taxon>
        <taxon>Poales</taxon>
        <taxon>Poaceae</taxon>
        <taxon>BOP clade</taxon>
        <taxon>Oryzoideae</taxon>
        <taxon>Oryzeae</taxon>
        <taxon>Oryzinae</taxon>
        <taxon>Leersia</taxon>
    </lineage>
</organism>
<dbReference type="InterPro" id="IPR011709">
    <property type="entry name" value="DEAD-box_helicase_OB_fold"/>
</dbReference>
<dbReference type="Proteomes" id="UP000032180">
    <property type="component" value="Chromosome 2"/>
</dbReference>
<reference evidence="11" key="3">
    <citation type="submission" date="2015-04" db="UniProtKB">
        <authorList>
            <consortium name="EnsemblPlants"/>
        </authorList>
    </citation>
    <scope>IDENTIFICATION</scope>
</reference>
<dbReference type="Gramene" id="LPERR02G25980.1">
    <property type="protein sequence ID" value="LPERR02G25980.1"/>
    <property type="gene ID" value="LPERR02G25980"/>
</dbReference>